<evidence type="ECO:0000313" key="1">
    <source>
        <dbReference type="EMBL" id="SVA29259.1"/>
    </source>
</evidence>
<organism evidence="1">
    <name type="scientific">marine metagenome</name>
    <dbReference type="NCBI Taxonomy" id="408172"/>
    <lineage>
        <taxon>unclassified sequences</taxon>
        <taxon>metagenomes</taxon>
        <taxon>ecological metagenomes</taxon>
    </lineage>
</organism>
<accession>A0A381UMA0</accession>
<sequence>MSGAKKVKSPAFLKQVDLKHYHKLHSGGDLRG</sequence>
<gene>
    <name evidence="1" type="ORF">METZ01_LOCUS82113</name>
</gene>
<name>A0A381UMA0_9ZZZZ</name>
<protein>
    <submittedName>
        <fullName evidence="1">Uncharacterized protein</fullName>
    </submittedName>
</protein>
<dbReference type="AlphaFoldDB" id="A0A381UMA0"/>
<dbReference type="EMBL" id="UINC01006724">
    <property type="protein sequence ID" value="SVA29259.1"/>
    <property type="molecule type" value="Genomic_DNA"/>
</dbReference>
<proteinExistence type="predicted"/>
<reference evidence="1" key="1">
    <citation type="submission" date="2018-05" db="EMBL/GenBank/DDBJ databases">
        <authorList>
            <person name="Lanie J.A."/>
            <person name="Ng W.-L."/>
            <person name="Kazmierczak K.M."/>
            <person name="Andrzejewski T.M."/>
            <person name="Davidsen T.M."/>
            <person name="Wayne K.J."/>
            <person name="Tettelin H."/>
            <person name="Glass J.I."/>
            <person name="Rusch D."/>
            <person name="Podicherti R."/>
            <person name="Tsui H.-C.T."/>
            <person name="Winkler M.E."/>
        </authorList>
    </citation>
    <scope>NUCLEOTIDE SEQUENCE</scope>
</reference>